<evidence type="ECO:0000313" key="2">
    <source>
        <dbReference type="Proteomes" id="UP000306808"/>
    </source>
</evidence>
<comment type="caution">
    <text evidence="1">The sequence shown here is derived from an EMBL/GenBank/DDBJ whole genome shotgun (WGS) entry which is preliminary data.</text>
</comment>
<dbReference type="RefSeq" id="WP_136899862.1">
    <property type="nucleotide sequence ID" value="NZ_SUME01000001.1"/>
</dbReference>
<dbReference type="GO" id="GO:0003677">
    <property type="term" value="F:DNA binding"/>
    <property type="evidence" value="ECO:0007669"/>
    <property type="project" value="InterPro"/>
</dbReference>
<dbReference type="EMBL" id="SUME01000001">
    <property type="protein sequence ID" value="TJZ63318.1"/>
    <property type="molecule type" value="Genomic_DNA"/>
</dbReference>
<accession>A0A4V5MNC5</accession>
<dbReference type="InterPro" id="IPR010982">
    <property type="entry name" value="Lambda_DNA-bd_dom_sf"/>
</dbReference>
<name>A0A4V5MNC5_9SPHI</name>
<dbReference type="Gene3D" id="1.10.260.40">
    <property type="entry name" value="lambda repressor-like DNA-binding domains"/>
    <property type="match status" value="1"/>
</dbReference>
<evidence type="ECO:0000313" key="1">
    <source>
        <dbReference type="EMBL" id="TJZ63318.1"/>
    </source>
</evidence>
<dbReference type="OrthoDB" id="760100at2"/>
<reference evidence="1 2" key="1">
    <citation type="submission" date="2019-04" db="EMBL/GenBank/DDBJ databases">
        <title>Sphingobacterium olei sp. nov., isolated from oil-contaminated soil.</title>
        <authorList>
            <person name="Liu B."/>
        </authorList>
    </citation>
    <scope>NUCLEOTIDE SEQUENCE [LARGE SCALE GENOMIC DNA]</scope>
    <source>
        <strain evidence="1 2">HAL-9</strain>
    </source>
</reference>
<keyword evidence="2" id="KW-1185">Reference proteome</keyword>
<gene>
    <name evidence="1" type="ORF">FAZ15_03300</name>
</gene>
<organism evidence="1 2">
    <name type="scientific">Sphingobacterium olei</name>
    <dbReference type="NCBI Taxonomy" id="2571155"/>
    <lineage>
        <taxon>Bacteria</taxon>
        <taxon>Pseudomonadati</taxon>
        <taxon>Bacteroidota</taxon>
        <taxon>Sphingobacteriia</taxon>
        <taxon>Sphingobacteriales</taxon>
        <taxon>Sphingobacteriaceae</taxon>
        <taxon>Sphingobacterium</taxon>
    </lineage>
</organism>
<dbReference type="AlphaFoldDB" id="A0A4V5MNC5"/>
<sequence length="171" mass="19793">MENDKKTERIKSPEYRIFIGKNLKEQRINEGYTLNDIREMTGIPLNTLVGLEKGEVTNIDYYIEYAKTVKYPLATLRQAKIKMQPLKKLSKESLQRIKLTKEVRENIIRKGFLSKDKSSQQIIDELERLKVIPKDSVTTTDIAGVMRNMIADDIVKVDSKTGNKNTYIIKK</sequence>
<dbReference type="Proteomes" id="UP000306808">
    <property type="component" value="Unassembled WGS sequence"/>
</dbReference>
<proteinExistence type="predicted"/>
<dbReference type="SUPFAM" id="SSF47413">
    <property type="entry name" value="lambda repressor-like DNA-binding domains"/>
    <property type="match status" value="1"/>
</dbReference>
<protein>
    <submittedName>
        <fullName evidence="1">Uncharacterized protein</fullName>
    </submittedName>
</protein>